<organism evidence="3 4">
    <name type="scientific">Kingella kingae ATCC 23330</name>
    <dbReference type="NCBI Taxonomy" id="887327"/>
    <lineage>
        <taxon>Bacteria</taxon>
        <taxon>Pseudomonadati</taxon>
        <taxon>Pseudomonadota</taxon>
        <taxon>Betaproteobacteria</taxon>
        <taxon>Neisseriales</taxon>
        <taxon>Neisseriaceae</taxon>
        <taxon>Kingella</taxon>
    </lineage>
</organism>
<dbReference type="HOGENOM" id="CLU_091014_1_0_4"/>
<evidence type="ECO:0000313" key="3">
    <source>
        <dbReference type="EMBL" id="EGK09088.1"/>
    </source>
</evidence>
<dbReference type="InterPro" id="IPR004564">
    <property type="entry name" value="OM_lipoprot_carrier_LolA-like"/>
</dbReference>
<dbReference type="eggNOG" id="COG2834">
    <property type="taxonomic scope" value="Bacteria"/>
</dbReference>
<protein>
    <recommendedName>
        <fullName evidence="5">Outer membrane lipoprotein carrier protein LolA</fullName>
    </recommendedName>
</protein>
<dbReference type="Gene3D" id="2.50.20.10">
    <property type="entry name" value="Lipoprotein localisation LolA/LolB/LppX"/>
    <property type="match status" value="1"/>
</dbReference>
<evidence type="ECO:0000313" key="4">
    <source>
        <dbReference type="Proteomes" id="UP000004207"/>
    </source>
</evidence>
<dbReference type="Proteomes" id="UP000004207">
    <property type="component" value="Unassembled WGS sequence"/>
</dbReference>
<dbReference type="EMBL" id="AFHS01000037">
    <property type="protein sequence ID" value="EGK09088.1"/>
    <property type="molecule type" value="Genomic_DNA"/>
</dbReference>
<keyword evidence="4" id="KW-1185">Reference proteome</keyword>
<feature type="chain" id="PRO_5003326405" description="Outer membrane lipoprotein carrier protein LolA" evidence="2">
    <location>
        <begin position="34"/>
        <end position="211"/>
    </location>
</feature>
<evidence type="ECO:0000256" key="1">
    <source>
        <dbReference type="ARBA" id="ARBA00022729"/>
    </source>
</evidence>
<dbReference type="STRING" id="504.KKKWG1_1400"/>
<sequence>MQRNFAFNGKNNYMFYKTILTSALAIAAAPTWALTAAELTAQLQQPNTVQGQFVQQRYMKLLPKPMQTSGQFALKKQVGLFWQVQKPLDLQLRVRSQGISQWDKNAKTWRNSSQSGQAAQVKLFMAVLGGDTTELSKQFDLRVSGSLNNWTLTLQPKTAIMKQVFENISIQGDKLVRQVELREKQGDRTVMKFIDAKINQPLSNEAESALK</sequence>
<feature type="signal peptide" evidence="2">
    <location>
        <begin position="1"/>
        <end position="33"/>
    </location>
</feature>
<dbReference type="CDD" id="cd16325">
    <property type="entry name" value="LolA"/>
    <property type="match status" value="1"/>
</dbReference>
<proteinExistence type="predicted"/>
<reference evidence="3 4" key="1">
    <citation type="submission" date="2011-04" db="EMBL/GenBank/DDBJ databases">
        <authorList>
            <person name="Muzny D."/>
            <person name="Qin X."/>
            <person name="Deng J."/>
            <person name="Jiang H."/>
            <person name="Liu Y."/>
            <person name="Qu J."/>
            <person name="Song X.-Z."/>
            <person name="Zhang L."/>
            <person name="Thornton R."/>
            <person name="Coyle M."/>
            <person name="Francisco L."/>
            <person name="Jackson L."/>
            <person name="Javaid M."/>
            <person name="Korchina V."/>
            <person name="Kovar C."/>
            <person name="Mata R."/>
            <person name="Mathew T."/>
            <person name="Ngo R."/>
            <person name="Nguyen L."/>
            <person name="Nguyen N."/>
            <person name="Okwuonu G."/>
            <person name="Ongeri F."/>
            <person name="Pham C."/>
            <person name="Simmons D."/>
            <person name="Wilczek-Boney K."/>
            <person name="Hale W."/>
            <person name="Jakkamsetti A."/>
            <person name="Pham P."/>
            <person name="Ruth R."/>
            <person name="San Lucas F."/>
            <person name="Warren J."/>
            <person name="Zhang J."/>
            <person name="Zhao Z."/>
            <person name="Zhou C."/>
            <person name="Zhu D."/>
            <person name="Lee S."/>
            <person name="Bess C."/>
            <person name="Blankenburg K."/>
            <person name="Forbes L."/>
            <person name="Fu Q."/>
            <person name="Gubbala S."/>
            <person name="Hirani K."/>
            <person name="Jayaseelan J.C."/>
            <person name="Lara F."/>
            <person name="Munidasa M."/>
            <person name="Palculict T."/>
            <person name="Patil S."/>
            <person name="Pu L.-L."/>
            <person name="Saada N."/>
            <person name="Tang L."/>
            <person name="Weissenberger G."/>
            <person name="Zhu Y."/>
            <person name="Hemphill L."/>
            <person name="Shang Y."/>
            <person name="Youmans B."/>
            <person name="Ayvaz T."/>
            <person name="Ross M."/>
            <person name="Santibanez J."/>
            <person name="Aqrawi P."/>
            <person name="Gross S."/>
            <person name="Joshi V."/>
            <person name="Fowler G."/>
            <person name="Nazareth L."/>
            <person name="Reid J."/>
            <person name="Worley K."/>
            <person name="Petrosino J."/>
            <person name="Highlander S."/>
            <person name="Gibbs R."/>
        </authorList>
    </citation>
    <scope>NUCLEOTIDE SEQUENCE [LARGE SCALE GENOMIC DNA]</scope>
    <source>
        <strain evidence="3 4">ATCC 23330</strain>
    </source>
</reference>
<name>F5S7E8_KINKI</name>
<dbReference type="InterPro" id="IPR029046">
    <property type="entry name" value="LolA/LolB/LppX"/>
</dbReference>
<dbReference type="SUPFAM" id="SSF89392">
    <property type="entry name" value="Prokaryotic lipoproteins and lipoprotein localization factors"/>
    <property type="match status" value="1"/>
</dbReference>
<dbReference type="AlphaFoldDB" id="F5S7E8"/>
<evidence type="ECO:0000256" key="2">
    <source>
        <dbReference type="SAM" id="SignalP"/>
    </source>
</evidence>
<dbReference type="PANTHER" id="PTHR35869:SF1">
    <property type="entry name" value="OUTER-MEMBRANE LIPOPROTEIN CARRIER PROTEIN"/>
    <property type="match status" value="1"/>
</dbReference>
<dbReference type="Pfam" id="PF19574">
    <property type="entry name" value="LolA_3"/>
    <property type="match status" value="1"/>
</dbReference>
<accession>F5S7E8</accession>
<comment type="caution">
    <text evidence="3">The sequence shown here is derived from an EMBL/GenBank/DDBJ whole genome shotgun (WGS) entry which is preliminary data.</text>
</comment>
<keyword evidence="1 2" id="KW-0732">Signal</keyword>
<gene>
    <name evidence="3" type="ORF">HMPREF0476_1131</name>
</gene>
<evidence type="ECO:0008006" key="5">
    <source>
        <dbReference type="Google" id="ProtNLM"/>
    </source>
</evidence>
<dbReference type="PANTHER" id="PTHR35869">
    <property type="entry name" value="OUTER-MEMBRANE LIPOPROTEIN CARRIER PROTEIN"/>
    <property type="match status" value="1"/>
</dbReference>